<organism evidence="2 3">
    <name type="scientific">Sodiomyces alkalinus (strain CBS 110278 / VKM F-3762 / F11)</name>
    <name type="common">Alkaliphilic filamentous fungus</name>
    <dbReference type="NCBI Taxonomy" id="1314773"/>
    <lineage>
        <taxon>Eukaryota</taxon>
        <taxon>Fungi</taxon>
        <taxon>Dikarya</taxon>
        <taxon>Ascomycota</taxon>
        <taxon>Pezizomycotina</taxon>
        <taxon>Sordariomycetes</taxon>
        <taxon>Hypocreomycetidae</taxon>
        <taxon>Glomerellales</taxon>
        <taxon>Plectosphaerellaceae</taxon>
        <taxon>Sodiomyces</taxon>
    </lineage>
</organism>
<sequence length="967" mass="108016">MTAQPLDSGYDPSDQTSTGPKMFRKHKSLPHPSKQQNQARSASADRRSPTFGQHDLVDETANTLREGLQRSTSPVSQSRRARAGPAMPPTPPTHSRTSSSSHSIPPPSPILPGTPSRSEEKVHIRVNRPATPPNPTSPPTPDETPPQHHRRPRAPLRPVFGDRSVSKSTTGSRPESFRTAREEPYSSSGEDDSRLTIRPTSSARATQLSLCPGSDTRTKQSPRSSSPGNDTGSAAEKDFTPGTKGEFITFDRESISSSEHEQDLNPDPVSPLIRKSRKTSEERGTHDRRHSGVSSKSNVSTVVEVMLVDTTTPHRPQTLRHVKKRRALRASGTESSPSSSPPSSLVRLEDDTRRPRPRTRPSDRRQDSYASTATHNSVASSKARREIWKSGGIPVVVVPNRRSSLHPPKTPSLRSTSSRKTNRSMSVGSAPRIKGSTSGDATPVFTRLSRGTRALSESDRSDHRTMDYPPIIPARSSSLSAPTSRNNSRAGSMIGESFKAWNDPQHSSQAQGTEAPPDTLQRMFSLESGQEDHHLHPIDSHDKPDMDHYDPLVNRKSSRKNTPFSVVSFDTNGTAPEVSEAFAVSIFPHQNSSILMVDHSPKSFESSDISQKDKTTPEGTPERPKITATAPDADDPVTPPQPHFPSDDVDSPPRNPRSPPQPPAIQFIPATPSGLTPYEERLEKLGNFFDDDIDEPKPRRSTSLVRRAFSRRQRSESCPPKASRPGFLTRTLSLSRNTRQGLEAAREKGKTPAHAYPTVEDPPVEEDKLHPFWRPTYRDYDDDWAPSADDEDRAYRYPPIDNRPRRSLSSRMRRTFAILPRQDGDDYYPENRFHGTDRRTIRRTPSGNLRVMKRRTSSQSLRQRMESLRPSTAPGGDGRSPPFLRRERSGEQAASSGRRRRFSLSHTVGELQELPRRMSERRREKRTRELRQKISRPQEVRDNVGEVIQRANRRDSQQQPNLSISHH</sequence>
<evidence type="ECO:0000313" key="2">
    <source>
        <dbReference type="EMBL" id="ROT37679.1"/>
    </source>
</evidence>
<dbReference type="EMBL" id="ML119057">
    <property type="protein sequence ID" value="ROT37679.1"/>
    <property type="molecule type" value="Genomic_DNA"/>
</dbReference>
<dbReference type="STRING" id="1314773.A0A3N2PT31"/>
<feature type="compositionally biased region" description="Basic and acidic residues" evidence="1">
    <location>
        <begin position="913"/>
        <end position="944"/>
    </location>
</feature>
<feature type="compositionally biased region" description="Basic residues" evidence="1">
    <location>
        <begin position="317"/>
        <end position="328"/>
    </location>
</feature>
<dbReference type="AlphaFoldDB" id="A0A3N2PT31"/>
<feature type="compositionally biased region" description="Basic and acidic residues" evidence="1">
    <location>
        <begin position="829"/>
        <end position="839"/>
    </location>
</feature>
<feature type="compositionally biased region" description="Low complexity" evidence="1">
    <location>
        <begin position="335"/>
        <end position="344"/>
    </location>
</feature>
<dbReference type="GeneID" id="39576645"/>
<feature type="compositionally biased region" description="Polar residues" evidence="1">
    <location>
        <begin position="730"/>
        <end position="740"/>
    </location>
</feature>
<feature type="compositionally biased region" description="Polar residues" evidence="1">
    <location>
        <begin position="198"/>
        <end position="209"/>
    </location>
</feature>
<feature type="compositionally biased region" description="Polar residues" evidence="1">
    <location>
        <begin position="368"/>
        <end position="380"/>
    </location>
</feature>
<feature type="compositionally biased region" description="Basic and acidic residues" evidence="1">
    <location>
        <begin position="456"/>
        <end position="466"/>
    </location>
</feature>
<dbReference type="OrthoDB" id="3870679at2759"/>
<feature type="region of interest" description="Disordered" evidence="1">
    <location>
        <begin position="530"/>
        <end position="558"/>
    </location>
</feature>
<feature type="compositionally biased region" description="Basic and acidic residues" evidence="1">
    <location>
        <begin position="610"/>
        <end position="625"/>
    </location>
</feature>
<feature type="compositionally biased region" description="Low complexity" evidence="1">
    <location>
        <begin position="93"/>
        <end position="103"/>
    </location>
</feature>
<dbReference type="Proteomes" id="UP000272025">
    <property type="component" value="Unassembled WGS sequence"/>
</dbReference>
<feature type="compositionally biased region" description="Pro residues" evidence="1">
    <location>
        <begin position="130"/>
        <end position="144"/>
    </location>
</feature>
<feature type="compositionally biased region" description="Polar residues" evidence="1">
    <location>
        <begin position="957"/>
        <end position="967"/>
    </location>
</feature>
<accession>A0A3N2PT31</accession>
<feature type="compositionally biased region" description="Polar residues" evidence="1">
    <location>
        <begin position="412"/>
        <end position="427"/>
    </location>
</feature>
<feature type="compositionally biased region" description="Acidic residues" evidence="1">
    <location>
        <begin position="783"/>
        <end position="792"/>
    </location>
</feature>
<proteinExistence type="predicted"/>
<keyword evidence="3" id="KW-1185">Reference proteome</keyword>
<feature type="compositionally biased region" description="Basic and acidic residues" evidence="1">
    <location>
        <begin position="249"/>
        <end position="263"/>
    </location>
</feature>
<protein>
    <submittedName>
        <fullName evidence="2">Uncharacterized protein</fullName>
    </submittedName>
</protein>
<reference evidence="2 3" key="1">
    <citation type="journal article" date="2018" name="Mol. Ecol.">
        <title>The obligate alkalophilic soda-lake fungus Sodiomyces alkalinus has shifted to a protein diet.</title>
        <authorList>
            <person name="Grum-Grzhimaylo A.A."/>
            <person name="Falkoski D.L."/>
            <person name="van den Heuvel J."/>
            <person name="Valero-Jimenez C.A."/>
            <person name="Min B."/>
            <person name="Choi I.G."/>
            <person name="Lipzen A."/>
            <person name="Daum C.G."/>
            <person name="Aanen D.K."/>
            <person name="Tsang A."/>
            <person name="Henrissat B."/>
            <person name="Bilanenko E.N."/>
            <person name="de Vries R.P."/>
            <person name="van Kan J.A.L."/>
            <person name="Grigoriev I.V."/>
            <person name="Debets A.J.M."/>
        </authorList>
    </citation>
    <scope>NUCLEOTIDE SEQUENCE [LARGE SCALE GENOMIC DNA]</scope>
    <source>
        <strain evidence="2 3">F11</strain>
    </source>
</reference>
<feature type="compositionally biased region" description="Basic and acidic residues" evidence="1">
    <location>
        <begin position="347"/>
        <end position="367"/>
    </location>
</feature>
<feature type="compositionally biased region" description="Basic and acidic residues" evidence="1">
    <location>
        <begin position="175"/>
        <end position="184"/>
    </location>
</feature>
<feature type="compositionally biased region" description="Pro residues" evidence="1">
    <location>
        <begin position="653"/>
        <end position="663"/>
    </location>
</feature>
<name>A0A3N2PT31_SODAK</name>
<evidence type="ECO:0000256" key="1">
    <source>
        <dbReference type="SAM" id="MobiDB-lite"/>
    </source>
</evidence>
<feature type="region of interest" description="Disordered" evidence="1">
    <location>
        <begin position="783"/>
        <end position="808"/>
    </location>
</feature>
<feature type="region of interest" description="Disordered" evidence="1">
    <location>
        <begin position="827"/>
        <end position="967"/>
    </location>
</feature>
<gene>
    <name evidence="2" type="ORF">SODALDRAFT_279420</name>
</gene>
<feature type="compositionally biased region" description="Polar residues" evidence="1">
    <location>
        <begin position="475"/>
        <end position="490"/>
    </location>
</feature>
<feature type="region of interest" description="Disordered" evidence="1">
    <location>
        <begin position="1"/>
        <end position="491"/>
    </location>
</feature>
<evidence type="ECO:0000313" key="3">
    <source>
        <dbReference type="Proteomes" id="UP000272025"/>
    </source>
</evidence>
<feature type="compositionally biased region" description="Polar residues" evidence="1">
    <location>
        <begin position="292"/>
        <end position="301"/>
    </location>
</feature>
<dbReference type="RefSeq" id="XP_028465485.1">
    <property type="nucleotide sequence ID" value="XM_028608167.1"/>
</dbReference>
<feature type="compositionally biased region" description="Basic and acidic residues" evidence="1">
    <location>
        <begin position="530"/>
        <end position="550"/>
    </location>
</feature>
<feature type="region of interest" description="Disordered" evidence="1">
    <location>
        <begin position="601"/>
        <end position="770"/>
    </location>
</feature>
<feature type="compositionally biased region" description="Polar residues" evidence="1">
    <location>
        <begin position="69"/>
        <end position="78"/>
    </location>
</feature>
<feature type="compositionally biased region" description="Polar residues" evidence="1">
    <location>
        <begin position="219"/>
        <end position="232"/>
    </location>
</feature>